<feature type="compositionally biased region" description="Basic and acidic residues" evidence="3">
    <location>
        <begin position="31"/>
        <end position="45"/>
    </location>
</feature>
<protein>
    <recommendedName>
        <fullName evidence="8">F-box associated domain-containing protein</fullName>
    </recommendedName>
</protein>
<evidence type="ECO:0000256" key="2">
    <source>
        <dbReference type="SAM" id="Coils"/>
    </source>
</evidence>
<evidence type="ECO:0000259" key="4">
    <source>
        <dbReference type="Pfam" id="PF07734"/>
    </source>
</evidence>
<dbReference type="Pfam" id="PF25398">
    <property type="entry name" value="CUX1_N"/>
    <property type="match status" value="1"/>
</dbReference>
<gene>
    <name evidence="6" type="ORF">PRUPE_8G103800</name>
</gene>
<feature type="domain" description="Cux N-terminal" evidence="5">
    <location>
        <begin position="16"/>
        <end position="70"/>
    </location>
</feature>
<evidence type="ECO:0000259" key="5">
    <source>
        <dbReference type="Pfam" id="PF25398"/>
    </source>
</evidence>
<evidence type="ECO:0008006" key="8">
    <source>
        <dbReference type="Google" id="ProtNLM"/>
    </source>
</evidence>
<dbReference type="PANTHER" id="PTHR14043:SF2">
    <property type="entry name" value="HOMEOBOX PROTEIN CUT"/>
    <property type="match status" value="1"/>
</dbReference>
<evidence type="ECO:0000256" key="1">
    <source>
        <dbReference type="ARBA" id="ARBA00023054"/>
    </source>
</evidence>
<dbReference type="Gramene" id="ONH91285">
    <property type="protein sequence ID" value="ONH91285"/>
    <property type="gene ID" value="PRUPE_8G103800"/>
</dbReference>
<proteinExistence type="predicted"/>
<dbReference type="STRING" id="3760.A0A251MW22"/>
<dbReference type="Proteomes" id="UP000006882">
    <property type="component" value="Chromosome G8"/>
</dbReference>
<feature type="region of interest" description="Disordered" evidence="3">
    <location>
        <begin position="31"/>
        <end position="64"/>
    </location>
</feature>
<feature type="region of interest" description="Disordered" evidence="3">
    <location>
        <begin position="1"/>
        <end position="20"/>
    </location>
</feature>
<dbReference type="InterPro" id="IPR006527">
    <property type="entry name" value="F-box-assoc_dom_typ1"/>
</dbReference>
<dbReference type="SMR" id="A0A251MW22"/>
<organism evidence="6 7">
    <name type="scientific">Prunus persica</name>
    <name type="common">Peach</name>
    <name type="synonym">Amygdalus persica</name>
    <dbReference type="NCBI Taxonomy" id="3760"/>
    <lineage>
        <taxon>Eukaryota</taxon>
        <taxon>Viridiplantae</taxon>
        <taxon>Streptophyta</taxon>
        <taxon>Embryophyta</taxon>
        <taxon>Tracheophyta</taxon>
        <taxon>Spermatophyta</taxon>
        <taxon>Magnoliopsida</taxon>
        <taxon>eudicotyledons</taxon>
        <taxon>Gunneridae</taxon>
        <taxon>Pentapetalae</taxon>
        <taxon>rosids</taxon>
        <taxon>fabids</taxon>
        <taxon>Rosales</taxon>
        <taxon>Rosaceae</taxon>
        <taxon>Amygdaloideae</taxon>
        <taxon>Amygdaleae</taxon>
        <taxon>Prunus</taxon>
    </lineage>
</organism>
<keyword evidence="7" id="KW-1185">Reference proteome</keyword>
<name>A0A251MW22_PRUPE</name>
<evidence type="ECO:0000313" key="6">
    <source>
        <dbReference type="EMBL" id="ONH91285.1"/>
    </source>
</evidence>
<feature type="domain" description="F-box associated beta-propeller type 1" evidence="4">
    <location>
        <begin position="173"/>
        <end position="349"/>
    </location>
</feature>
<accession>A0A251MW22</accession>
<evidence type="ECO:0000256" key="3">
    <source>
        <dbReference type="SAM" id="MobiDB-lite"/>
    </source>
</evidence>
<evidence type="ECO:0000313" key="7">
    <source>
        <dbReference type="Proteomes" id="UP000006882"/>
    </source>
</evidence>
<dbReference type="PANTHER" id="PTHR14043">
    <property type="entry name" value="CCAAT DISPLACEMENT PROTEIN-RELATED"/>
    <property type="match status" value="1"/>
</dbReference>
<reference evidence="6 7" key="1">
    <citation type="journal article" date="2013" name="Nat. Genet.">
        <title>The high-quality draft genome of peach (Prunus persica) identifies unique patterns of genetic diversity, domestication and genome evolution.</title>
        <authorList>
            <consortium name="International Peach Genome Initiative"/>
            <person name="Verde I."/>
            <person name="Abbott A.G."/>
            <person name="Scalabrin S."/>
            <person name="Jung S."/>
            <person name="Shu S."/>
            <person name="Marroni F."/>
            <person name="Zhebentyayeva T."/>
            <person name="Dettori M.T."/>
            <person name="Grimwood J."/>
            <person name="Cattonaro F."/>
            <person name="Zuccolo A."/>
            <person name="Rossini L."/>
            <person name="Jenkins J."/>
            <person name="Vendramin E."/>
            <person name="Meisel L.A."/>
            <person name="Decroocq V."/>
            <person name="Sosinski B."/>
            <person name="Prochnik S."/>
            <person name="Mitros T."/>
            <person name="Policriti A."/>
            <person name="Cipriani G."/>
            <person name="Dondini L."/>
            <person name="Ficklin S."/>
            <person name="Goodstein D.M."/>
            <person name="Xuan P."/>
            <person name="Del Fabbro C."/>
            <person name="Aramini V."/>
            <person name="Copetti D."/>
            <person name="Gonzalez S."/>
            <person name="Horner D.S."/>
            <person name="Falchi R."/>
            <person name="Lucas S."/>
            <person name="Mica E."/>
            <person name="Maldonado J."/>
            <person name="Lazzari B."/>
            <person name="Bielenberg D."/>
            <person name="Pirona R."/>
            <person name="Miculan M."/>
            <person name="Barakat A."/>
            <person name="Testolin R."/>
            <person name="Stella A."/>
            <person name="Tartarini S."/>
            <person name="Tonutti P."/>
            <person name="Arus P."/>
            <person name="Orellana A."/>
            <person name="Wells C."/>
            <person name="Main D."/>
            <person name="Vizzotto G."/>
            <person name="Silva H."/>
            <person name="Salamini F."/>
            <person name="Schmutz J."/>
            <person name="Morgante M."/>
            <person name="Rokhsar D.S."/>
        </authorList>
    </citation>
    <scope>NUCLEOTIDE SEQUENCE [LARGE SCALE GENOMIC DNA]</scope>
    <source>
        <strain evidence="7">cv. Nemared</strain>
    </source>
</reference>
<dbReference type="NCBIfam" id="TIGR01640">
    <property type="entry name" value="F_box_assoc_1"/>
    <property type="match status" value="1"/>
</dbReference>
<dbReference type="InterPro" id="IPR017451">
    <property type="entry name" value="F-box-assoc_interact_dom"/>
</dbReference>
<dbReference type="EMBL" id="CM007658">
    <property type="protein sequence ID" value="ONH91285.1"/>
    <property type="molecule type" value="Genomic_DNA"/>
</dbReference>
<dbReference type="OrthoDB" id="10257567at2759"/>
<keyword evidence="1 2" id="KW-0175">Coiled coil</keyword>
<dbReference type="InterPro" id="IPR057476">
    <property type="entry name" value="Cux_N"/>
</dbReference>
<sequence length="652" mass="74244">MEAPEGESNRDKSSSSSSPISVVSNFWKEFDLEGKKREPDEKGLRIAENQENSQKNRPKLAESTRDFKEYQLRCQLRGHEDDEQDLKLSELESENGKMKVEHEEFRTEATQSQLFELRAQSDEERATKQSEVNLLMEIPDPIFISYGGSRHTILRLGSTPTEIEVHIPCRFKVPLMLLGCCNGIICLGNYHKMVLWNPCNGTFITIKDTPSLGSYGFGYTEDDYYLIKVLPTILTKPRGGFGHTKVAKVEFFAVQLKSWTTIHLSDDTFEIFGNEWGRFVDGKLYWKGLGSSHEKSGVVICFDLKKKRFQNFGLPKEAITMENVSLAVLSNQICVSLFNPVENKVILWLLKDGGVWETLSIIEEATEYSFTASFIPLCMSKDERAVLMVESGVEMIGFPIHKKEKPTKTILHSSKSSPLGSQFILSECAFEATCFKESAVCLASGRDRQKEIVESADEERATKQSEVNLLMDEVERAQTWLLRLEREKGLLRFKLDTANEDTENKKSDTSDSYSILENSLIAKEKIIAELNMELHNIETTLSNEREEHLKEIKKLNTLLIEKEAALEEMKKELQGRPTTKLVDDLRKKVKILQGCSSKDKKGILFDDSDLSEARSTEVSENADQKHVSLDQDQKSMLKVICKQRDRFRIGHT</sequence>
<feature type="coiled-coil region" evidence="2">
    <location>
        <begin position="527"/>
        <end position="572"/>
    </location>
</feature>
<dbReference type="AlphaFoldDB" id="A0A251MW22"/>
<dbReference type="Pfam" id="PF07734">
    <property type="entry name" value="FBA_1"/>
    <property type="match status" value="1"/>
</dbReference>